<dbReference type="Gene3D" id="3.30.50.10">
    <property type="entry name" value="Erythroid Transcription Factor GATA-1, subunit A"/>
    <property type="match status" value="1"/>
</dbReference>
<dbReference type="PANTHER" id="PTHR45658:SF18">
    <property type="entry name" value="PROTEIN GAT2"/>
    <property type="match status" value="1"/>
</dbReference>
<evidence type="ECO:0000313" key="9">
    <source>
        <dbReference type="Proteomes" id="UP000017836"/>
    </source>
</evidence>
<name>W1PI85_AMBTC</name>
<evidence type="ECO:0000256" key="6">
    <source>
        <dbReference type="PROSITE-ProRule" id="PRU00094"/>
    </source>
</evidence>
<comment type="similarity">
    <text evidence="1">Belongs to the type IV zinc-finger family. Class A subfamily.</text>
</comment>
<organism evidence="8 9">
    <name type="scientific">Amborella trichopoda</name>
    <dbReference type="NCBI Taxonomy" id="13333"/>
    <lineage>
        <taxon>Eukaryota</taxon>
        <taxon>Viridiplantae</taxon>
        <taxon>Streptophyta</taxon>
        <taxon>Embryophyta</taxon>
        <taxon>Tracheophyta</taxon>
        <taxon>Spermatophyta</taxon>
        <taxon>Magnoliopsida</taxon>
        <taxon>Amborellales</taxon>
        <taxon>Amborellaceae</taxon>
        <taxon>Amborella</taxon>
    </lineage>
</organism>
<reference evidence="9" key="1">
    <citation type="journal article" date="2013" name="Science">
        <title>The Amborella genome and the evolution of flowering plants.</title>
        <authorList>
            <consortium name="Amborella Genome Project"/>
        </authorList>
    </citation>
    <scope>NUCLEOTIDE SEQUENCE [LARGE SCALE GENOMIC DNA]</scope>
</reference>
<dbReference type="Proteomes" id="UP000017836">
    <property type="component" value="Unassembled WGS sequence"/>
</dbReference>
<evidence type="ECO:0000256" key="3">
    <source>
        <dbReference type="ARBA" id="ARBA00022771"/>
    </source>
</evidence>
<protein>
    <recommendedName>
        <fullName evidence="7">GATA-type domain-containing protein</fullName>
    </recommendedName>
</protein>
<evidence type="ECO:0000256" key="1">
    <source>
        <dbReference type="ARBA" id="ARBA00005694"/>
    </source>
</evidence>
<keyword evidence="2" id="KW-0479">Metal-binding</keyword>
<dbReference type="AlphaFoldDB" id="W1PI85"/>
<keyword evidence="9" id="KW-1185">Reference proteome</keyword>
<dbReference type="GO" id="GO:0030154">
    <property type="term" value="P:cell differentiation"/>
    <property type="evidence" value="ECO:0000318"/>
    <property type="project" value="GO_Central"/>
</dbReference>
<keyword evidence="4" id="KW-0862">Zinc</keyword>
<dbReference type="PROSITE" id="PS00344">
    <property type="entry name" value="GATA_ZN_FINGER_1"/>
    <property type="match status" value="1"/>
</dbReference>
<dbReference type="GO" id="GO:0006357">
    <property type="term" value="P:regulation of transcription by RNA polymerase II"/>
    <property type="evidence" value="ECO:0000318"/>
    <property type="project" value="GO_Central"/>
</dbReference>
<dbReference type="HOGENOM" id="CLU_555934_0_0_1"/>
<keyword evidence="5" id="KW-0010">Activator</keyword>
<dbReference type="SUPFAM" id="SSF57716">
    <property type="entry name" value="Glucocorticoid receptor-like (DNA-binding domain)"/>
    <property type="match status" value="1"/>
</dbReference>
<dbReference type="GO" id="GO:0005634">
    <property type="term" value="C:nucleus"/>
    <property type="evidence" value="ECO:0000318"/>
    <property type="project" value="GO_Central"/>
</dbReference>
<evidence type="ECO:0000259" key="7">
    <source>
        <dbReference type="PROSITE" id="PS50114"/>
    </source>
</evidence>
<gene>
    <name evidence="8" type="ORF">AMTR_s00155p00085360</name>
</gene>
<dbReference type="InterPro" id="IPR000679">
    <property type="entry name" value="Znf_GATA"/>
</dbReference>
<dbReference type="CDD" id="cd00202">
    <property type="entry name" value="ZnF_GATA"/>
    <property type="match status" value="1"/>
</dbReference>
<dbReference type="InterPro" id="IPR013088">
    <property type="entry name" value="Znf_NHR/GATA"/>
</dbReference>
<evidence type="ECO:0000313" key="8">
    <source>
        <dbReference type="EMBL" id="ERN07703.1"/>
    </source>
</evidence>
<sequence>MFNGQSDDITNHKWLSCFIEDVYFRSSESLAKVQASTPLKQEQVTSSMLDKRVEIWRQSSTPLEQVTSSMLDKKVEIWRQSSTPLMQEVEKEQVTGSMLDKEVEKEQVTGSMLDKKVEKEQVTGSMFDKEMKNWILPSTPLRQKQVRGSMLDKKVEIWSSDNEPTSVLDAKFSDDSPSHENTSSEMEIWRADNEPTSVLNAKFSNDTTHENTLRDMDLEDNFSSMTDPIYSEPTHHKTLQVEDTNIITTCKFEKDFSEIPREKSLRLMSGIDSFSTVIDPNPNDIEPTSQFIVKNSESPDYKTLNLKSTDSNDAWDFNVPFPEIPDAKTLRSIAQDYRSSTMFDTPYPKRSRSRRKPRKFWHLLVPNTSKKQRQFRDRLNKLSISQIMISGESSRFVRRCMHCFTEKTPQWRKGPRGPKTLCNACGVRYMSGRLLPEYRPADSPTFVPSQHSNSHRKVIQMRQRREIHQMTTTMANENDDCCSLDLESDFL</sequence>
<dbReference type="SMART" id="SM00401">
    <property type="entry name" value="ZnF_GATA"/>
    <property type="match status" value="1"/>
</dbReference>
<dbReference type="eggNOG" id="KOG1601">
    <property type="taxonomic scope" value="Eukaryota"/>
</dbReference>
<dbReference type="EMBL" id="KI393623">
    <property type="protein sequence ID" value="ERN07703.1"/>
    <property type="molecule type" value="Genomic_DNA"/>
</dbReference>
<dbReference type="PROSITE" id="PS50114">
    <property type="entry name" value="GATA_ZN_FINGER_2"/>
    <property type="match status" value="1"/>
</dbReference>
<dbReference type="Pfam" id="PF00320">
    <property type="entry name" value="GATA"/>
    <property type="match status" value="1"/>
</dbReference>
<dbReference type="Gramene" id="ERN07703">
    <property type="protein sequence ID" value="ERN07703"/>
    <property type="gene ID" value="AMTR_s00155p00085360"/>
</dbReference>
<dbReference type="InterPro" id="IPR051140">
    <property type="entry name" value="GATA_TF"/>
</dbReference>
<dbReference type="GO" id="GO:0000976">
    <property type="term" value="F:transcription cis-regulatory region binding"/>
    <property type="evidence" value="ECO:0000318"/>
    <property type="project" value="GO_Central"/>
</dbReference>
<evidence type="ECO:0000256" key="2">
    <source>
        <dbReference type="ARBA" id="ARBA00022723"/>
    </source>
</evidence>
<evidence type="ECO:0000256" key="5">
    <source>
        <dbReference type="ARBA" id="ARBA00023159"/>
    </source>
</evidence>
<dbReference type="GO" id="GO:0008270">
    <property type="term" value="F:zinc ion binding"/>
    <property type="evidence" value="ECO:0007669"/>
    <property type="project" value="UniProtKB-KW"/>
</dbReference>
<proteinExistence type="inferred from homology"/>
<keyword evidence="3 6" id="KW-0863">Zinc-finger</keyword>
<evidence type="ECO:0000256" key="4">
    <source>
        <dbReference type="ARBA" id="ARBA00022833"/>
    </source>
</evidence>
<feature type="domain" description="GATA-type" evidence="7">
    <location>
        <begin position="394"/>
        <end position="429"/>
    </location>
</feature>
<dbReference type="PANTHER" id="PTHR45658">
    <property type="entry name" value="GATA TRANSCRIPTION FACTOR"/>
    <property type="match status" value="1"/>
</dbReference>
<accession>W1PI85</accession>
<dbReference type="FunFam" id="3.30.50.10:FF:000018">
    <property type="entry name" value="GATA transcription factor"/>
    <property type="match status" value="1"/>
</dbReference>